<evidence type="ECO:0000313" key="1">
    <source>
        <dbReference type="EMBL" id="CBY32216.1"/>
    </source>
</evidence>
<name>E4Y9H9_OIKDI</name>
<dbReference type="AlphaFoldDB" id="E4Y9H9"/>
<accession>E4Y9H9</accession>
<gene>
    <name evidence="1" type="ORF">GSOID_T00030633001</name>
</gene>
<sequence>EFIAGKCKSCGRRKCAVAGYNYPRILKKAPIAPIALIAPIAPTPGCYGCYERYGCYGRFFKYPPNYQPFGNHKDGKLFYQTTEETKDKCAKSTVFEFKTFGAPESFAKQNNVSLELKLVSNESKTRIIKDSSILHTIFNSRRKTFSLVRPIPCGADIFPLERIEILLGDVQSARISFPIRQIKIFTIEPRPYRAKFKRVSRKKNVPIVFRRPTDK</sequence>
<dbReference type="Proteomes" id="UP000011014">
    <property type="component" value="Unassembled WGS sequence"/>
</dbReference>
<organism evidence="1">
    <name type="scientific">Oikopleura dioica</name>
    <name type="common">Tunicate</name>
    <dbReference type="NCBI Taxonomy" id="34765"/>
    <lineage>
        <taxon>Eukaryota</taxon>
        <taxon>Metazoa</taxon>
        <taxon>Chordata</taxon>
        <taxon>Tunicata</taxon>
        <taxon>Appendicularia</taxon>
        <taxon>Copelata</taxon>
        <taxon>Oikopleuridae</taxon>
        <taxon>Oikopleura</taxon>
    </lineage>
</organism>
<reference evidence="1" key="1">
    <citation type="journal article" date="2010" name="Science">
        <title>Plasticity of animal genome architecture unmasked by rapid evolution of a pelagic tunicate.</title>
        <authorList>
            <person name="Denoeud F."/>
            <person name="Henriet S."/>
            <person name="Mungpakdee S."/>
            <person name="Aury J.M."/>
            <person name="Da Silva C."/>
            <person name="Brinkmann H."/>
            <person name="Mikhaleva J."/>
            <person name="Olsen L.C."/>
            <person name="Jubin C."/>
            <person name="Canestro C."/>
            <person name="Bouquet J.M."/>
            <person name="Danks G."/>
            <person name="Poulain J."/>
            <person name="Campsteijn C."/>
            <person name="Adamski M."/>
            <person name="Cross I."/>
            <person name="Yadetie F."/>
            <person name="Muffato M."/>
            <person name="Louis A."/>
            <person name="Butcher S."/>
            <person name="Tsagkogeorga G."/>
            <person name="Konrad A."/>
            <person name="Singh S."/>
            <person name="Jensen M.F."/>
            <person name="Cong E.H."/>
            <person name="Eikeseth-Otteraa H."/>
            <person name="Noel B."/>
            <person name="Anthouard V."/>
            <person name="Porcel B.M."/>
            <person name="Kachouri-Lafond R."/>
            <person name="Nishino A."/>
            <person name="Ugolini M."/>
            <person name="Chourrout P."/>
            <person name="Nishida H."/>
            <person name="Aasland R."/>
            <person name="Huzurbazar S."/>
            <person name="Westhof E."/>
            <person name="Delsuc F."/>
            <person name="Lehrach H."/>
            <person name="Reinhardt R."/>
            <person name="Weissenbach J."/>
            <person name="Roy S.W."/>
            <person name="Artiguenave F."/>
            <person name="Postlethwait J.H."/>
            <person name="Manak J.R."/>
            <person name="Thompson E.M."/>
            <person name="Jaillon O."/>
            <person name="Du Pasquier L."/>
            <person name="Boudinot P."/>
            <person name="Liberles D.A."/>
            <person name="Volff J.N."/>
            <person name="Philippe H."/>
            <person name="Lenhard B."/>
            <person name="Roest Crollius H."/>
            <person name="Wincker P."/>
            <person name="Chourrout D."/>
        </authorList>
    </citation>
    <scope>NUCLEOTIDE SEQUENCE [LARGE SCALE GENOMIC DNA]</scope>
</reference>
<proteinExistence type="predicted"/>
<dbReference type="EMBL" id="FN654339">
    <property type="protein sequence ID" value="CBY32216.1"/>
    <property type="molecule type" value="Genomic_DNA"/>
</dbReference>
<protein>
    <submittedName>
        <fullName evidence="1">Uncharacterized protein</fullName>
    </submittedName>
</protein>
<feature type="non-terminal residue" evidence="1">
    <location>
        <position position="1"/>
    </location>
</feature>